<gene>
    <name evidence="4" type="ORF">SNE40_022695</name>
</gene>
<keyword evidence="2" id="KW-0472">Membrane</keyword>
<feature type="signal peptide" evidence="3">
    <location>
        <begin position="1"/>
        <end position="23"/>
    </location>
</feature>
<dbReference type="EMBL" id="JAZGQO010000021">
    <property type="protein sequence ID" value="KAK6165871.1"/>
    <property type="molecule type" value="Genomic_DNA"/>
</dbReference>
<feature type="chain" id="PRO_5042814759" evidence="3">
    <location>
        <begin position="24"/>
        <end position="620"/>
    </location>
</feature>
<feature type="compositionally biased region" description="Polar residues" evidence="1">
    <location>
        <begin position="510"/>
        <end position="531"/>
    </location>
</feature>
<dbReference type="AlphaFoldDB" id="A0AAN8G110"/>
<protein>
    <submittedName>
        <fullName evidence="4">Uncharacterized protein</fullName>
    </submittedName>
</protein>
<evidence type="ECO:0000256" key="3">
    <source>
        <dbReference type="SAM" id="SignalP"/>
    </source>
</evidence>
<keyword evidence="5" id="KW-1185">Reference proteome</keyword>
<comment type="caution">
    <text evidence="4">The sequence shown here is derived from an EMBL/GenBank/DDBJ whole genome shotgun (WGS) entry which is preliminary data.</text>
</comment>
<name>A0AAN8G110_PATCE</name>
<proteinExistence type="predicted"/>
<keyword evidence="2" id="KW-1133">Transmembrane helix</keyword>
<reference evidence="4 5" key="1">
    <citation type="submission" date="2024-01" db="EMBL/GenBank/DDBJ databases">
        <title>The genome of the rayed Mediterranean limpet Patella caerulea (Linnaeus, 1758).</title>
        <authorList>
            <person name="Anh-Thu Weber A."/>
            <person name="Halstead-Nussloch G."/>
        </authorList>
    </citation>
    <scope>NUCLEOTIDE SEQUENCE [LARGE SCALE GENOMIC DNA]</scope>
    <source>
        <strain evidence="4">AATW-2023a</strain>
        <tissue evidence="4">Whole specimen</tissue>
    </source>
</reference>
<evidence type="ECO:0000256" key="1">
    <source>
        <dbReference type="SAM" id="MobiDB-lite"/>
    </source>
</evidence>
<feature type="region of interest" description="Disordered" evidence="1">
    <location>
        <begin position="495"/>
        <end position="535"/>
    </location>
</feature>
<evidence type="ECO:0000256" key="2">
    <source>
        <dbReference type="SAM" id="Phobius"/>
    </source>
</evidence>
<accession>A0AAN8G110</accession>
<organism evidence="4 5">
    <name type="scientific">Patella caerulea</name>
    <name type="common">Rayed Mediterranean limpet</name>
    <dbReference type="NCBI Taxonomy" id="87958"/>
    <lineage>
        <taxon>Eukaryota</taxon>
        <taxon>Metazoa</taxon>
        <taxon>Spiralia</taxon>
        <taxon>Lophotrochozoa</taxon>
        <taxon>Mollusca</taxon>
        <taxon>Gastropoda</taxon>
        <taxon>Patellogastropoda</taxon>
        <taxon>Patelloidea</taxon>
        <taxon>Patellidae</taxon>
        <taxon>Patella</taxon>
    </lineage>
</organism>
<dbReference type="Proteomes" id="UP001347796">
    <property type="component" value="Unassembled WGS sequence"/>
</dbReference>
<evidence type="ECO:0000313" key="5">
    <source>
        <dbReference type="Proteomes" id="UP001347796"/>
    </source>
</evidence>
<evidence type="ECO:0000313" key="4">
    <source>
        <dbReference type="EMBL" id="KAK6165871.1"/>
    </source>
</evidence>
<keyword evidence="2" id="KW-0812">Transmembrane</keyword>
<keyword evidence="3" id="KW-0732">Signal</keyword>
<feature type="compositionally biased region" description="Polar residues" evidence="1">
    <location>
        <begin position="447"/>
        <end position="457"/>
    </location>
</feature>
<feature type="transmembrane region" description="Helical" evidence="2">
    <location>
        <begin position="321"/>
        <end position="342"/>
    </location>
</feature>
<feature type="region of interest" description="Disordered" evidence="1">
    <location>
        <begin position="427"/>
        <end position="464"/>
    </location>
</feature>
<sequence>MRIYEVPWLLYLLLLVFVDQVAVTSCPNGCLGDGDTLTCKDINNADLPELYMCINELPNVAILDIRSQLICDCELLHLTNHHVNPDLIVFAPIECSTDVSVTCGYRQSVPAPEENLVEIAGKFFDIRRADLQDNLNKHLERLVQKVYKIHDPEKRLKYVSAVLMNTRDAIDKLRGVPTTTVPTTTTIATPEVTTPKNVLSAAFQPLWDFFKGHTSMSDTSKDSAQPVTTEPTITTTTPKNRLEAAFEPLWKFFKSHTSNSEPEKISTHPLKAEQENTNKAPYHIKVEPSGWKHFIEDQVTSTHATPLSKRRKWGDDLRLKYTIFGCIIIFIMLVIVLVLFAMTQNKRSSSNKPNKGDLDIHSYFRDNNIWNKMKGKVQTEYKRRSVDVEQKDKSVVITHFNMPKANLVNMAKPDVGVVAVSGLTTAIPQQPVPPIPPRSNKGKTESVKGSSSPTQTRLLYKTGLYPGSSDESMTILGRAVPSAGLIITKSADHRVNFGRGNDTTEKSKDTASSSNDKTDTSPGQNEPTPISSDEHVEKTLFMKNYGHKSGYSLTEDVKGTVKVYEPTKFTQDASARTLVQIDERAFEAVQSTDTRMSYADREKARLLRKKKLTRLQIFTG</sequence>